<evidence type="ECO:0000313" key="3">
    <source>
        <dbReference type="Proteomes" id="UP000479000"/>
    </source>
</evidence>
<accession>A0A6H5GBI6</accession>
<dbReference type="AlphaFoldDB" id="A0A6H5GBI6"/>
<keyword evidence="3" id="KW-1185">Reference proteome</keyword>
<protein>
    <submittedName>
        <fullName evidence="2">Uncharacterized protein</fullName>
    </submittedName>
</protein>
<sequence>MQLLPKPDVPIQKSKKKPIMSTRVPVSAWRDCRCDNGRRLPDLIQKACLCSQDGETAQGNNSPCNTPCCVNCKTRPESLTGRHLDGTTHNPTEKRQRMLLPSISIFGSNQEINDPAKNHADCEQIGHNIQTPPPRLGESRPVQLYPQNYEELQANRCPSGLRQPSDYVLPTPMKSPDSSIQNERSLEQIGESGNFVSNTPSCSRTGQEGVGQTRLYQQKPEVESCRIWGIKGSTANVAREPSAAPVNPKKGHIFIPRNVLENVPKNQDLCCSLTFNESCGHCLCLNSEPDQQCPAARQTNMLQDEPAREHSFNNKTLKNNVMEGQRLPKKCLHRLRELGTVIDARYSWWAQLATYFSIIGEEELWHSQNVDAIGRKRNDLIEKMTAWCTEQDAHLIANSTFNEIFKFCSTEPGISTYLETNLGIACKRLLAQVRLAGKHYAKLTLPKLCVRLKSVEQCPCCNWGVPDTTEHFVGNCPVFRGERMAFFGSDTISRETASLVSEFLDIIDPNSLQSRPKFSKGVSKICVWKYCVLPMHHWLPRETNVRM</sequence>
<feature type="non-terminal residue" evidence="2">
    <location>
        <position position="547"/>
    </location>
</feature>
<feature type="region of interest" description="Disordered" evidence="1">
    <location>
        <begin position="1"/>
        <end position="22"/>
    </location>
</feature>
<feature type="compositionally biased region" description="Polar residues" evidence="1">
    <location>
        <begin position="194"/>
        <end position="206"/>
    </location>
</feature>
<reference evidence="2 3" key="1">
    <citation type="submission" date="2020-02" db="EMBL/GenBank/DDBJ databases">
        <authorList>
            <person name="Ferguson B K."/>
        </authorList>
    </citation>
    <scope>NUCLEOTIDE SEQUENCE [LARGE SCALE GENOMIC DNA]</scope>
</reference>
<evidence type="ECO:0000313" key="2">
    <source>
        <dbReference type="EMBL" id="CAB0000804.1"/>
    </source>
</evidence>
<name>A0A6H5GBI6_9HEMI</name>
<gene>
    <name evidence="2" type="ORF">NTEN_LOCUS6591</name>
</gene>
<dbReference type="Proteomes" id="UP000479000">
    <property type="component" value="Unassembled WGS sequence"/>
</dbReference>
<dbReference type="EMBL" id="CADCXU010009930">
    <property type="protein sequence ID" value="CAB0000804.1"/>
    <property type="molecule type" value="Genomic_DNA"/>
</dbReference>
<organism evidence="2 3">
    <name type="scientific">Nesidiocoris tenuis</name>
    <dbReference type="NCBI Taxonomy" id="355587"/>
    <lineage>
        <taxon>Eukaryota</taxon>
        <taxon>Metazoa</taxon>
        <taxon>Ecdysozoa</taxon>
        <taxon>Arthropoda</taxon>
        <taxon>Hexapoda</taxon>
        <taxon>Insecta</taxon>
        <taxon>Pterygota</taxon>
        <taxon>Neoptera</taxon>
        <taxon>Paraneoptera</taxon>
        <taxon>Hemiptera</taxon>
        <taxon>Heteroptera</taxon>
        <taxon>Panheteroptera</taxon>
        <taxon>Cimicomorpha</taxon>
        <taxon>Miridae</taxon>
        <taxon>Dicyphina</taxon>
        <taxon>Nesidiocoris</taxon>
    </lineage>
</organism>
<feature type="region of interest" description="Disordered" evidence="1">
    <location>
        <begin position="192"/>
        <end position="212"/>
    </location>
</feature>
<evidence type="ECO:0000256" key="1">
    <source>
        <dbReference type="SAM" id="MobiDB-lite"/>
    </source>
</evidence>
<proteinExistence type="predicted"/>